<dbReference type="PATRIC" id="fig|408015.6.peg.4706"/>
<gene>
    <name evidence="4" type="ORF">SXIM_46490</name>
</gene>
<dbReference type="STRING" id="408015.SXIM_46490"/>
<dbReference type="KEGG" id="sxi:SXIM_46490"/>
<evidence type="ECO:0000256" key="1">
    <source>
        <dbReference type="ARBA" id="ARBA00006068"/>
    </source>
</evidence>
<evidence type="ECO:0000256" key="2">
    <source>
        <dbReference type="SAM" id="Phobius"/>
    </source>
</evidence>
<dbReference type="InterPro" id="IPR050922">
    <property type="entry name" value="LytR/CpsA/Psr_CW_biosynth"/>
</dbReference>
<sequence>MPYLTFRLSRRLRHILGWSLAGLLVVAAGTGFWLYRQINGNLRSVDINAELGEQDRPQPDPEQPAQDVLVLSTDSEAGQQSAMVVHLPDDGGAVTVVALPGDARVPQPHCAGTDGEAAGGELAFGDIYARGGPSCVVRSVEKMSDIRMDHYLEVDFARFGQLADAVGGVTLTLPEPVYAADGGLVLDSGTHTLSGAQALEAARAAQPAEGDPELRERMLLALLTEVDSEGMLSSPAKLYRLADAATKSLTTDAELGSLTDLLDFAQRLSGANTGELRTVALPAPGAAADSVWEALRTGAPVEEDPAGQAP</sequence>
<comment type="similarity">
    <text evidence="1">Belongs to the LytR/CpsA/Psr (LCP) family.</text>
</comment>
<dbReference type="EMBL" id="CP009922">
    <property type="protein sequence ID" value="AKG46033.1"/>
    <property type="molecule type" value="Genomic_DNA"/>
</dbReference>
<accession>A0A0F7FZ12</accession>
<dbReference type="HOGENOM" id="CLU_016455_0_0_11"/>
<organism evidence="4 5">
    <name type="scientific">Streptomyces xiamenensis</name>
    <dbReference type="NCBI Taxonomy" id="408015"/>
    <lineage>
        <taxon>Bacteria</taxon>
        <taxon>Bacillati</taxon>
        <taxon>Actinomycetota</taxon>
        <taxon>Actinomycetes</taxon>
        <taxon>Kitasatosporales</taxon>
        <taxon>Streptomycetaceae</taxon>
        <taxon>Streptomyces</taxon>
    </lineage>
</organism>
<keyword evidence="2" id="KW-0472">Membrane</keyword>
<dbReference type="AlphaFoldDB" id="A0A0F7FZ12"/>
<feature type="transmembrane region" description="Helical" evidence="2">
    <location>
        <begin position="12"/>
        <end position="35"/>
    </location>
</feature>
<keyword evidence="5" id="KW-1185">Reference proteome</keyword>
<dbReference type="Gene3D" id="3.40.630.190">
    <property type="entry name" value="LCP protein"/>
    <property type="match status" value="1"/>
</dbReference>
<dbReference type="PANTHER" id="PTHR33392:SF6">
    <property type="entry name" value="POLYISOPRENYL-TEICHOIC ACID--PEPTIDOGLYCAN TEICHOIC ACID TRANSFERASE TAGU"/>
    <property type="match status" value="1"/>
</dbReference>
<evidence type="ECO:0000259" key="3">
    <source>
        <dbReference type="Pfam" id="PF03816"/>
    </source>
</evidence>
<protein>
    <submittedName>
        <fullName evidence="4">Transcriptional regulator</fullName>
    </submittedName>
</protein>
<evidence type="ECO:0000313" key="4">
    <source>
        <dbReference type="EMBL" id="AKG46033.1"/>
    </source>
</evidence>
<dbReference type="RefSeq" id="WP_053116280.1">
    <property type="nucleotide sequence ID" value="NZ_CP009922.3"/>
</dbReference>
<reference evidence="4" key="1">
    <citation type="submission" date="2019-08" db="EMBL/GenBank/DDBJ databases">
        <title>Complete genome sequence of a mangrove-derived Streptomyces xiamenensis.</title>
        <authorList>
            <person name="Xu J."/>
        </authorList>
    </citation>
    <scope>NUCLEOTIDE SEQUENCE</scope>
    <source>
        <strain evidence="4">318</strain>
    </source>
</reference>
<proteinExistence type="inferred from homology"/>
<keyword evidence="2" id="KW-1133">Transmembrane helix</keyword>
<keyword evidence="2" id="KW-0812">Transmembrane</keyword>
<dbReference type="Pfam" id="PF03816">
    <property type="entry name" value="LytR_cpsA_psr"/>
    <property type="match status" value="1"/>
</dbReference>
<dbReference type="PANTHER" id="PTHR33392">
    <property type="entry name" value="POLYISOPRENYL-TEICHOIC ACID--PEPTIDOGLYCAN TEICHOIC ACID TRANSFERASE TAGU"/>
    <property type="match status" value="1"/>
</dbReference>
<dbReference type="Proteomes" id="UP000034034">
    <property type="component" value="Chromosome"/>
</dbReference>
<evidence type="ECO:0000313" key="5">
    <source>
        <dbReference type="Proteomes" id="UP000034034"/>
    </source>
</evidence>
<dbReference type="InterPro" id="IPR004474">
    <property type="entry name" value="LytR_CpsA_psr"/>
</dbReference>
<feature type="domain" description="Cell envelope-related transcriptional attenuator" evidence="3">
    <location>
        <begin position="81"/>
        <end position="212"/>
    </location>
</feature>
<dbReference type="NCBIfam" id="TIGR00350">
    <property type="entry name" value="lytR_cpsA_psr"/>
    <property type="match status" value="1"/>
</dbReference>
<name>A0A0F7FZ12_9ACTN</name>